<protein>
    <submittedName>
        <fullName evidence="1">Uncharacterized protein</fullName>
    </submittedName>
</protein>
<dbReference type="EMBL" id="AHNQ02000025">
    <property type="protein sequence ID" value="EKO25218.1"/>
    <property type="molecule type" value="Genomic_DNA"/>
</dbReference>
<evidence type="ECO:0000313" key="2">
    <source>
        <dbReference type="Proteomes" id="UP000006324"/>
    </source>
</evidence>
<reference evidence="1 2" key="1">
    <citation type="submission" date="2012-09" db="EMBL/GenBank/DDBJ databases">
        <authorList>
            <person name="Harkins D.M."/>
            <person name="Durkin A.S."/>
            <person name="Brinkac L.M."/>
            <person name="Selengut J.D."/>
            <person name="Sanka R."/>
            <person name="DePew J."/>
            <person name="Purushe J."/>
            <person name="Chanthongthip A."/>
            <person name="Lattana O."/>
            <person name="Phetsouvanh R."/>
            <person name="Newton P.N."/>
            <person name="Vinetz J.M."/>
            <person name="Sutton G.G."/>
            <person name="Nelson W.C."/>
            <person name="Fouts D.E."/>
        </authorList>
    </citation>
    <scope>NUCLEOTIDE SEQUENCE [LARGE SCALE GENOMIC DNA]</scope>
    <source>
        <strain evidence="1 2">UI 12621</strain>
    </source>
</reference>
<proteinExistence type="predicted"/>
<dbReference type="AlphaFoldDB" id="A0A0F6HAC0"/>
<name>A0A0F6HAC0_LEPIR</name>
<comment type="caution">
    <text evidence="1">The sequence shown here is derived from an EMBL/GenBank/DDBJ whole genome shotgun (WGS) entry which is preliminary data.</text>
</comment>
<gene>
    <name evidence="1" type="ORF">LEP1GSC104_3686</name>
</gene>
<sequence>MVNKIFPAGVEFFYILDSYLKTFKISDQKTSYFKLKQRRFYPKLKRNLVSFFTSSETI</sequence>
<dbReference type="Proteomes" id="UP000006324">
    <property type="component" value="Unassembled WGS sequence"/>
</dbReference>
<evidence type="ECO:0000313" key="1">
    <source>
        <dbReference type="EMBL" id="EKO25218.1"/>
    </source>
</evidence>
<organism evidence="1 2">
    <name type="scientific">Leptospira interrogans str. UI 12621</name>
    <dbReference type="NCBI Taxonomy" id="1049937"/>
    <lineage>
        <taxon>Bacteria</taxon>
        <taxon>Pseudomonadati</taxon>
        <taxon>Spirochaetota</taxon>
        <taxon>Spirochaetia</taxon>
        <taxon>Leptospirales</taxon>
        <taxon>Leptospiraceae</taxon>
        <taxon>Leptospira</taxon>
    </lineage>
</organism>
<accession>A0A0F6HAC0</accession>